<evidence type="ECO:0000256" key="1">
    <source>
        <dbReference type="SAM" id="MobiDB-lite"/>
    </source>
</evidence>
<proteinExistence type="predicted"/>
<protein>
    <submittedName>
        <fullName evidence="2">Uncharacterized protein</fullName>
    </submittedName>
</protein>
<dbReference type="EMBL" id="LAZR01004681">
    <property type="protein sequence ID" value="KKN06518.1"/>
    <property type="molecule type" value="Genomic_DNA"/>
</dbReference>
<sequence>MSNGREKKLLDIINEYRRLLFLPPREPGGSFEELTRERNELINRLNTNPPPWLSRNESGGIGFQEFGPTPSNLTPTGDTMPWWWKGGLQTQLPQGGQEGGQAPTTEDAPKTGAPGYGIEQINGYDVQVFRDENGSIVEMNVIGPSLTSGVSGTTAEDFYNQQLRRGGLERLFQGRRGTDDSQRRQLEQQWASEQGRLLQIAQGSPRDWLRAWELGQQQNPFAKPQRSTLEQAKILEEDVKHIEPVAKAYKNLLKFEGEIGPEEGELPTGDERATMEALVGRYDRLKAQSIVRREEARVEYAANKRETSRYTDPETGEEHINYSVGEEDGRSRRTGPPTPAWLAGMFPNQLTTGKSLEKFSVPTPSAQWWNQAPESKRQAFLGFVDWTGGVPMDLLGNIQQQLPQPRRVATRRPARQRTSI</sequence>
<name>A0A0F9QMD9_9ZZZZ</name>
<feature type="region of interest" description="Disordered" evidence="1">
    <location>
        <begin position="89"/>
        <end position="113"/>
    </location>
</feature>
<comment type="caution">
    <text evidence="2">The sequence shown here is derived from an EMBL/GenBank/DDBJ whole genome shotgun (WGS) entry which is preliminary data.</text>
</comment>
<reference evidence="2" key="1">
    <citation type="journal article" date="2015" name="Nature">
        <title>Complex archaea that bridge the gap between prokaryotes and eukaryotes.</title>
        <authorList>
            <person name="Spang A."/>
            <person name="Saw J.H."/>
            <person name="Jorgensen S.L."/>
            <person name="Zaremba-Niedzwiedzka K."/>
            <person name="Martijn J."/>
            <person name="Lind A.E."/>
            <person name="van Eijk R."/>
            <person name="Schleper C."/>
            <person name="Guy L."/>
            <person name="Ettema T.J."/>
        </authorList>
    </citation>
    <scope>NUCLEOTIDE SEQUENCE</scope>
</reference>
<evidence type="ECO:0000313" key="2">
    <source>
        <dbReference type="EMBL" id="KKN06518.1"/>
    </source>
</evidence>
<organism evidence="2">
    <name type="scientific">marine sediment metagenome</name>
    <dbReference type="NCBI Taxonomy" id="412755"/>
    <lineage>
        <taxon>unclassified sequences</taxon>
        <taxon>metagenomes</taxon>
        <taxon>ecological metagenomes</taxon>
    </lineage>
</organism>
<feature type="compositionally biased region" description="Low complexity" evidence="1">
    <location>
        <begin position="89"/>
        <end position="106"/>
    </location>
</feature>
<dbReference type="AlphaFoldDB" id="A0A0F9QMD9"/>
<gene>
    <name evidence="2" type="ORF">LCGC14_1076480</name>
</gene>
<accession>A0A0F9QMD9</accession>